<organism evidence="1">
    <name type="scientific">Culex pipiens</name>
    <name type="common">House mosquito</name>
    <dbReference type="NCBI Taxonomy" id="7175"/>
    <lineage>
        <taxon>Eukaryota</taxon>
        <taxon>Metazoa</taxon>
        <taxon>Ecdysozoa</taxon>
        <taxon>Arthropoda</taxon>
        <taxon>Hexapoda</taxon>
        <taxon>Insecta</taxon>
        <taxon>Pterygota</taxon>
        <taxon>Neoptera</taxon>
        <taxon>Endopterygota</taxon>
        <taxon>Diptera</taxon>
        <taxon>Nematocera</taxon>
        <taxon>Culicoidea</taxon>
        <taxon>Culicidae</taxon>
        <taxon>Culicinae</taxon>
        <taxon>Culicini</taxon>
        <taxon>Culex</taxon>
        <taxon>Culex</taxon>
    </lineage>
</organism>
<reference evidence="1" key="1">
    <citation type="submission" date="2021-05" db="EMBL/GenBank/DDBJ databases">
        <authorList>
            <person name="Alioto T."/>
            <person name="Alioto T."/>
            <person name="Gomez Garrido J."/>
        </authorList>
    </citation>
    <scope>NUCLEOTIDE SEQUENCE</scope>
</reference>
<protein>
    <submittedName>
        <fullName evidence="1">(northern house mosquito) hypothetical protein</fullName>
    </submittedName>
</protein>
<proteinExistence type="predicted"/>
<evidence type="ECO:0000313" key="1">
    <source>
        <dbReference type="EMBL" id="CAG6491819.1"/>
    </source>
</evidence>
<accession>A0A8D8G2Z9</accession>
<sequence length="104" mass="12014">MIIPRSRSQSSLYLKWPLYVSVLVDANDVSRITSLLVQELASEQKQKQRTLLQPLASVVEQQTTRVRAKNYTTCANNICFIHLTEEKRENHGVWKKNRGCPDWG</sequence>
<dbReference type="EMBL" id="HBUE01119728">
    <property type="protein sequence ID" value="CAG6491819.1"/>
    <property type="molecule type" value="Transcribed_RNA"/>
</dbReference>
<name>A0A8D8G2Z9_CULPI</name>
<dbReference type="AlphaFoldDB" id="A0A8D8G2Z9"/>